<dbReference type="Gene3D" id="3.40.30.10">
    <property type="entry name" value="Glutaredoxin"/>
    <property type="match status" value="1"/>
</dbReference>
<dbReference type="EMBL" id="JACQAY010000182">
    <property type="protein sequence ID" value="MBI3539764.1"/>
    <property type="molecule type" value="Genomic_DNA"/>
</dbReference>
<dbReference type="Proteomes" id="UP000807850">
    <property type="component" value="Unassembled WGS sequence"/>
</dbReference>
<evidence type="ECO:0000313" key="3">
    <source>
        <dbReference type="EMBL" id="MBI3539764.1"/>
    </source>
</evidence>
<dbReference type="InterPro" id="IPR013766">
    <property type="entry name" value="Thioredoxin_domain"/>
</dbReference>
<comment type="caution">
    <text evidence="3">The sequence shown here is derived from an EMBL/GenBank/DDBJ whole genome shotgun (WGS) entry which is preliminary data.</text>
</comment>
<feature type="domain" description="Thioredoxin" evidence="2">
    <location>
        <begin position="63"/>
        <end position="226"/>
    </location>
</feature>
<dbReference type="GO" id="GO:0016209">
    <property type="term" value="F:antioxidant activity"/>
    <property type="evidence" value="ECO:0007669"/>
    <property type="project" value="InterPro"/>
</dbReference>
<protein>
    <submittedName>
        <fullName evidence="3">Redoxin domain-containing protein</fullName>
    </submittedName>
</protein>
<dbReference type="PANTHER" id="PTHR42852:SF13">
    <property type="entry name" value="PROTEIN DIPZ"/>
    <property type="match status" value="1"/>
</dbReference>
<feature type="signal peptide" evidence="1">
    <location>
        <begin position="1"/>
        <end position="22"/>
    </location>
</feature>
<keyword evidence="1" id="KW-0732">Signal</keyword>
<dbReference type="Pfam" id="PF00578">
    <property type="entry name" value="AhpC-TSA"/>
    <property type="match status" value="1"/>
</dbReference>
<dbReference type="SUPFAM" id="SSF52833">
    <property type="entry name" value="Thioredoxin-like"/>
    <property type="match status" value="1"/>
</dbReference>
<proteinExistence type="predicted"/>
<feature type="chain" id="PRO_5039623245" evidence="1">
    <location>
        <begin position="23"/>
        <end position="236"/>
    </location>
</feature>
<evidence type="ECO:0000313" key="4">
    <source>
        <dbReference type="Proteomes" id="UP000807850"/>
    </source>
</evidence>
<dbReference type="AlphaFoldDB" id="A0A9D6L8E2"/>
<reference evidence="3" key="1">
    <citation type="submission" date="2020-07" db="EMBL/GenBank/DDBJ databases">
        <title>Huge and variable diversity of episymbiotic CPR bacteria and DPANN archaea in groundwater ecosystems.</title>
        <authorList>
            <person name="He C.Y."/>
            <person name="Keren R."/>
            <person name="Whittaker M."/>
            <person name="Farag I.F."/>
            <person name="Doudna J."/>
            <person name="Cate J.H.D."/>
            <person name="Banfield J.F."/>
        </authorList>
    </citation>
    <scope>NUCLEOTIDE SEQUENCE</scope>
    <source>
        <strain evidence="3">NC_groundwater_928_Pr1_S-0.2um_72_17</strain>
    </source>
</reference>
<organism evidence="3 4">
    <name type="scientific">Eiseniibacteriota bacterium</name>
    <dbReference type="NCBI Taxonomy" id="2212470"/>
    <lineage>
        <taxon>Bacteria</taxon>
        <taxon>Candidatus Eiseniibacteriota</taxon>
    </lineage>
</organism>
<evidence type="ECO:0000256" key="1">
    <source>
        <dbReference type="SAM" id="SignalP"/>
    </source>
</evidence>
<evidence type="ECO:0000259" key="2">
    <source>
        <dbReference type="PROSITE" id="PS51352"/>
    </source>
</evidence>
<name>A0A9D6L8E2_UNCEI</name>
<gene>
    <name evidence="3" type="ORF">HY076_05785</name>
</gene>
<dbReference type="PROSITE" id="PS51352">
    <property type="entry name" value="THIOREDOXIN_2"/>
    <property type="match status" value="1"/>
</dbReference>
<dbReference type="InterPro" id="IPR050553">
    <property type="entry name" value="Thioredoxin_ResA/DsbE_sf"/>
</dbReference>
<dbReference type="GO" id="GO:0016491">
    <property type="term" value="F:oxidoreductase activity"/>
    <property type="evidence" value="ECO:0007669"/>
    <property type="project" value="InterPro"/>
</dbReference>
<sequence>MRMLISLAGAALLIAAPVAARACGRAGAAHDPEAMHDHAMRAPREARPMSHAALADDPDSGVEMIGKPAPAWTFTRWIGPPLSLEGLRGKVVLVRWWNEGCYFCAATLPAIERLRIAHAAEGLVCVGVFHPKPPHEVKDAHVAALAKRLGFHGALALDRDWQTLDRYRLDGHPDRDWTSVSFLIDREGVVRWVHGGGEYHPSSDPAHARCDLQYADLERVLAKVLAEPAPGATGTR</sequence>
<dbReference type="InterPro" id="IPR000866">
    <property type="entry name" value="AhpC/TSA"/>
</dbReference>
<dbReference type="PANTHER" id="PTHR42852">
    <property type="entry name" value="THIOL:DISULFIDE INTERCHANGE PROTEIN DSBE"/>
    <property type="match status" value="1"/>
</dbReference>
<dbReference type="InterPro" id="IPR036249">
    <property type="entry name" value="Thioredoxin-like_sf"/>
</dbReference>
<accession>A0A9D6L8E2</accession>